<keyword evidence="6" id="KW-1185">Reference proteome</keyword>
<dbReference type="Pfam" id="PF01168">
    <property type="entry name" value="Ala_racemase_N"/>
    <property type="match status" value="1"/>
</dbReference>
<evidence type="ECO:0000256" key="1">
    <source>
        <dbReference type="ARBA" id="ARBA00022898"/>
    </source>
</evidence>
<protein>
    <recommendedName>
        <fullName evidence="2">Pyridoxal phosphate homeostasis protein</fullName>
        <shortName evidence="2">PLP homeostasis protein</shortName>
    </recommendedName>
</protein>
<sequence>MTEMTQLAERFQTITSDIAQHPKPLGQSVDLLAVSKTRSGEEILEVHQLGQRAFGENYIQEAVDKIQQLKDYAIEWHFIGPLQSNKSRLAAENFAWVHTIDRLKIAKRLNEQRPEAMPPLNVCIQVNIDSEPTKSGFLADQVIEAALEVSTYPHLTLRGLMAIPQATEDKDQQLQSFTRMKTLFDQVKLTLKESNIDDQKFDTLSMGMSGDMEAAIQCGATIVRIGTAIFGPRPAKHQ</sequence>
<feature type="modified residue" description="N6-(pyridoxal phosphate)lysine" evidence="2">
    <location>
        <position position="36"/>
    </location>
</feature>
<dbReference type="PANTHER" id="PTHR10146">
    <property type="entry name" value="PROLINE SYNTHETASE CO-TRANSCRIBED BACTERIAL HOMOLOG PROTEIN"/>
    <property type="match status" value="1"/>
</dbReference>
<dbReference type="PIRSF" id="PIRSF004848">
    <property type="entry name" value="YBL036c_PLPDEIII"/>
    <property type="match status" value="1"/>
</dbReference>
<dbReference type="SUPFAM" id="SSF51419">
    <property type="entry name" value="PLP-binding barrel"/>
    <property type="match status" value="1"/>
</dbReference>
<dbReference type="NCBIfam" id="TIGR00044">
    <property type="entry name" value="YggS family pyridoxal phosphate-dependent enzyme"/>
    <property type="match status" value="1"/>
</dbReference>
<evidence type="ECO:0000313" key="5">
    <source>
        <dbReference type="EMBL" id="MFC3152024.1"/>
    </source>
</evidence>
<gene>
    <name evidence="5" type="ORF">ACFOEK_13360</name>
</gene>
<dbReference type="InterPro" id="IPR029066">
    <property type="entry name" value="PLP-binding_barrel"/>
</dbReference>
<accession>A0ABV7HDR9</accession>
<dbReference type="RefSeq" id="WP_386721761.1">
    <property type="nucleotide sequence ID" value="NZ_JBHRSZ010000005.1"/>
</dbReference>
<evidence type="ECO:0000256" key="2">
    <source>
        <dbReference type="HAMAP-Rule" id="MF_02087"/>
    </source>
</evidence>
<dbReference type="HAMAP" id="MF_02087">
    <property type="entry name" value="PLP_homeostasis"/>
    <property type="match status" value="1"/>
</dbReference>
<proteinExistence type="inferred from homology"/>
<comment type="similarity">
    <text evidence="2 3">Belongs to the pyridoxal phosphate-binding protein YggS/PROSC family.</text>
</comment>
<keyword evidence="1 2" id="KW-0663">Pyridoxal phosphate</keyword>
<name>A0ABV7HDR9_9GAMM</name>
<reference evidence="6" key="1">
    <citation type="journal article" date="2019" name="Int. J. Syst. Evol. Microbiol.">
        <title>The Global Catalogue of Microorganisms (GCM) 10K type strain sequencing project: providing services to taxonomists for standard genome sequencing and annotation.</title>
        <authorList>
            <consortium name="The Broad Institute Genomics Platform"/>
            <consortium name="The Broad Institute Genome Sequencing Center for Infectious Disease"/>
            <person name="Wu L."/>
            <person name="Ma J."/>
        </authorList>
    </citation>
    <scope>NUCLEOTIDE SEQUENCE [LARGE SCALE GENOMIC DNA]</scope>
    <source>
        <strain evidence="6">KCTC 52438</strain>
    </source>
</reference>
<evidence type="ECO:0000259" key="4">
    <source>
        <dbReference type="Pfam" id="PF01168"/>
    </source>
</evidence>
<dbReference type="InterPro" id="IPR001608">
    <property type="entry name" value="Ala_racemase_N"/>
</dbReference>
<dbReference type="Proteomes" id="UP001595476">
    <property type="component" value="Unassembled WGS sequence"/>
</dbReference>
<comment type="function">
    <text evidence="2">Pyridoxal 5'-phosphate (PLP)-binding protein, which is involved in PLP homeostasis.</text>
</comment>
<dbReference type="PANTHER" id="PTHR10146:SF14">
    <property type="entry name" value="PYRIDOXAL PHOSPHATE HOMEOSTASIS PROTEIN"/>
    <property type="match status" value="1"/>
</dbReference>
<dbReference type="InterPro" id="IPR011078">
    <property type="entry name" value="PyrdxlP_homeostasis"/>
</dbReference>
<feature type="domain" description="Alanine racemase N-terminal" evidence="4">
    <location>
        <begin position="27"/>
        <end position="234"/>
    </location>
</feature>
<comment type="caution">
    <text evidence="5">The sequence shown here is derived from an EMBL/GenBank/DDBJ whole genome shotgun (WGS) entry which is preliminary data.</text>
</comment>
<dbReference type="CDD" id="cd06824">
    <property type="entry name" value="PLPDE_III_Yggs_like"/>
    <property type="match status" value="1"/>
</dbReference>
<dbReference type="Gene3D" id="3.20.20.10">
    <property type="entry name" value="Alanine racemase"/>
    <property type="match status" value="1"/>
</dbReference>
<evidence type="ECO:0000256" key="3">
    <source>
        <dbReference type="RuleBase" id="RU004514"/>
    </source>
</evidence>
<organism evidence="5 6">
    <name type="scientific">Litoribrevibacter euphylliae</name>
    <dbReference type="NCBI Taxonomy" id="1834034"/>
    <lineage>
        <taxon>Bacteria</taxon>
        <taxon>Pseudomonadati</taxon>
        <taxon>Pseudomonadota</taxon>
        <taxon>Gammaproteobacteria</taxon>
        <taxon>Oceanospirillales</taxon>
        <taxon>Oceanospirillaceae</taxon>
        <taxon>Litoribrevibacter</taxon>
    </lineage>
</organism>
<dbReference type="EMBL" id="JBHRSZ010000005">
    <property type="protein sequence ID" value="MFC3152024.1"/>
    <property type="molecule type" value="Genomic_DNA"/>
</dbReference>
<evidence type="ECO:0000313" key="6">
    <source>
        <dbReference type="Proteomes" id="UP001595476"/>
    </source>
</evidence>